<name>A0A8S9QR16_BRACR</name>
<dbReference type="EMBL" id="QGKX02001290">
    <property type="protein sequence ID" value="KAF3540674.1"/>
    <property type="molecule type" value="Genomic_DNA"/>
</dbReference>
<protein>
    <submittedName>
        <fullName evidence="2">Uncharacterized protein</fullName>
    </submittedName>
</protein>
<evidence type="ECO:0000313" key="2">
    <source>
        <dbReference type="EMBL" id="KAF3540674.1"/>
    </source>
</evidence>
<reference evidence="2" key="1">
    <citation type="submission" date="2019-12" db="EMBL/GenBank/DDBJ databases">
        <title>Genome sequencing and annotation of Brassica cretica.</title>
        <authorList>
            <person name="Studholme D.J."/>
            <person name="Sarris P."/>
        </authorList>
    </citation>
    <scope>NUCLEOTIDE SEQUENCE</scope>
    <source>
        <strain evidence="2">PFS-109/04</strain>
        <tissue evidence="2">Leaf</tissue>
    </source>
</reference>
<dbReference type="AlphaFoldDB" id="A0A8S9QR16"/>
<evidence type="ECO:0000256" key="1">
    <source>
        <dbReference type="SAM" id="Phobius"/>
    </source>
</evidence>
<keyword evidence="1" id="KW-0812">Transmembrane</keyword>
<keyword evidence="1" id="KW-1133">Transmembrane helix</keyword>
<comment type="caution">
    <text evidence="2">The sequence shown here is derived from an EMBL/GenBank/DDBJ whole genome shotgun (WGS) entry which is preliminary data.</text>
</comment>
<proteinExistence type="predicted"/>
<gene>
    <name evidence="2" type="ORF">F2Q69_00023128</name>
</gene>
<keyword evidence="1" id="KW-0472">Membrane</keyword>
<feature type="transmembrane region" description="Helical" evidence="1">
    <location>
        <begin position="116"/>
        <end position="136"/>
    </location>
</feature>
<sequence length="210" mass="23232">MLANCSTNLSLRIAKDNMDLEGRLIYHCRAGPIRVKPNPLYIVASRDSFGSATSSILYLYWAIWSSGSLRRSRDCFSGLGSYPWEPFHHGLHGVEPLGEHLLQVGGHRRSRRRSSLGYFLIGFWLGLAVFYVGLQSWHGSDLSLKAMVLVACRIEGLIFVSEDKVLRFELVELLGALLQLLGIPLICLRSSASLWVASGSSFCSSTAIVT</sequence>
<dbReference type="Proteomes" id="UP000712600">
    <property type="component" value="Unassembled WGS sequence"/>
</dbReference>
<accession>A0A8S9QR16</accession>
<evidence type="ECO:0000313" key="3">
    <source>
        <dbReference type="Proteomes" id="UP000712600"/>
    </source>
</evidence>
<organism evidence="2 3">
    <name type="scientific">Brassica cretica</name>
    <name type="common">Mustard</name>
    <dbReference type="NCBI Taxonomy" id="69181"/>
    <lineage>
        <taxon>Eukaryota</taxon>
        <taxon>Viridiplantae</taxon>
        <taxon>Streptophyta</taxon>
        <taxon>Embryophyta</taxon>
        <taxon>Tracheophyta</taxon>
        <taxon>Spermatophyta</taxon>
        <taxon>Magnoliopsida</taxon>
        <taxon>eudicotyledons</taxon>
        <taxon>Gunneridae</taxon>
        <taxon>Pentapetalae</taxon>
        <taxon>rosids</taxon>
        <taxon>malvids</taxon>
        <taxon>Brassicales</taxon>
        <taxon>Brassicaceae</taxon>
        <taxon>Brassiceae</taxon>
        <taxon>Brassica</taxon>
    </lineage>
</organism>